<name>A0A371FES3_MUCPR</name>
<accession>A0A371FES3</accession>
<gene>
    <name evidence="2" type="ORF">CR513_43205</name>
</gene>
<dbReference type="OrthoDB" id="1937287at2759"/>
<dbReference type="EMBL" id="QJKJ01009394">
    <property type="protein sequence ID" value="RDX76760.1"/>
    <property type="molecule type" value="Genomic_DNA"/>
</dbReference>
<evidence type="ECO:0000313" key="2">
    <source>
        <dbReference type="EMBL" id="RDX76760.1"/>
    </source>
</evidence>
<evidence type="ECO:0000256" key="1">
    <source>
        <dbReference type="SAM" id="MobiDB-lite"/>
    </source>
</evidence>
<feature type="region of interest" description="Disordered" evidence="1">
    <location>
        <begin position="31"/>
        <end position="51"/>
    </location>
</feature>
<protein>
    <submittedName>
        <fullName evidence="2">Uncharacterized protein</fullName>
    </submittedName>
</protein>
<keyword evidence="3" id="KW-1185">Reference proteome</keyword>
<sequence>MSSSNLQYQQNMSTIVQDLKMQVGQLANSITGSGSLPSQPIPNPRGNTGVISLRSGKELQVALQQKSRFASTESKPDADS</sequence>
<comment type="caution">
    <text evidence="2">The sequence shown here is derived from an EMBL/GenBank/DDBJ whole genome shotgun (WGS) entry which is preliminary data.</text>
</comment>
<reference evidence="2" key="1">
    <citation type="submission" date="2018-05" db="EMBL/GenBank/DDBJ databases">
        <title>Draft genome of Mucuna pruriens seed.</title>
        <authorList>
            <person name="Nnadi N.E."/>
            <person name="Vos R."/>
            <person name="Hasami M.H."/>
            <person name="Devisetty U.K."/>
            <person name="Aguiy J.C."/>
        </authorList>
    </citation>
    <scope>NUCLEOTIDE SEQUENCE [LARGE SCALE GENOMIC DNA]</scope>
    <source>
        <strain evidence="2">JCA_2017</strain>
    </source>
</reference>
<dbReference type="AlphaFoldDB" id="A0A371FES3"/>
<organism evidence="2 3">
    <name type="scientific">Mucuna pruriens</name>
    <name type="common">Velvet bean</name>
    <name type="synonym">Dolichos pruriens</name>
    <dbReference type="NCBI Taxonomy" id="157652"/>
    <lineage>
        <taxon>Eukaryota</taxon>
        <taxon>Viridiplantae</taxon>
        <taxon>Streptophyta</taxon>
        <taxon>Embryophyta</taxon>
        <taxon>Tracheophyta</taxon>
        <taxon>Spermatophyta</taxon>
        <taxon>Magnoliopsida</taxon>
        <taxon>eudicotyledons</taxon>
        <taxon>Gunneridae</taxon>
        <taxon>Pentapetalae</taxon>
        <taxon>rosids</taxon>
        <taxon>fabids</taxon>
        <taxon>Fabales</taxon>
        <taxon>Fabaceae</taxon>
        <taxon>Papilionoideae</taxon>
        <taxon>50 kb inversion clade</taxon>
        <taxon>NPAAA clade</taxon>
        <taxon>indigoferoid/millettioid clade</taxon>
        <taxon>Phaseoleae</taxon>
        <taxon>Mucuna</taxon>
    </lineage>
</organism>
<feature type="non-terminal residue" evidence="2">
    <location>
        <position position="1"/>
    </location>
</feature>
<evidence type="ECO:0000313" key="3">
    <source>
        <dbReference type="Proteomes" id="UP000257109"/>
    </source>
</evidence>
<dbReference type="Proteomes" id="UP000257109">
    <property type="component" value="Unassembled WGS sequence"/>
</dbReference>
<proteinExistence type="predicted"/>